<organism evidence="2 3">
    <name type="scientific">Pedobacter frigoris</name>
    <dbReference type="NCBI Taxonomy" id="2571272"/>
    <lineage>
        <taxon>Bacteria</taxon>
        <taxon>Pseudomonadati</taxon>
        <taxon>Bacteroidota</taxon>
        <taxon>Sphingobacteriia</taxon>
        <taxon>Sphingobacteriales</taxon>
        <taxon>Sphingobacteriaceae</taxon>
        <taxon>Pedobacter</taxon>
    </lineage>
</organism>
<reference evidence="2 3" key="1">
    <citation type="submission" date="2019-04" db="EMBL/GenBank/DDBJ databases">
        <title>Pedobacter sp. RP-3-15 sp. nov., isolated from Arctic soil.</title>
        <authorList>
            <person name="Dahal R.H."/>
            <person name="Kim D.-U."/>
        </authorList>
    </citation>
    <scope>NUCLEOTIDE SEQUENCE [LARGE SCALE GENOMIC DNA]</scope>
    <source>
        <strain evidence="2 3">RP-3-15</strain>
    </source>
</reference>
<dbReference type="GO" id="GO:0003677">
    <property type="term" value="F:DNA binding"/>
    <property type="evidence" value="ECO:0007669"/>
    <property type="project" value="InterPro"/>
</dbReference>
<gene>
    <name evidence="2" type="ORF">FA047_07665</name>
</gene>
<protein>
    <submittedName>
        <fullName evidence="2">Mobile mystery protein A</fullName>
    </submittedName>
</protein>
<proteinExistence type="predicted"/>
<feature type="domain" description="HTH cro/C1-type" evidence="1">
    <location>
        <begin position="34"/>
        <end position="91"/>
    </location>
</feature>
<sequence length="155" mass="17665">MKLKNSKLMMIRQLDKKLRLYGSLSVLSVPSSGWINSVRKALNMSLRQFGQYLSISPQGVKDLERRESEGSISLKSLREAGEAINMKLVYGFVPMEGSLETMIENRARKIAIEIVKRTSVTMSLEDQANTNERLTQAVEEMTQDLKREIPKSLWD</sequence>
<keyword evidence="3" id="KW-1185">Reference proteome</keyword>
<dbReference type="SUPFAM" id="SSF47413">
    <property type="entry name" value="lambda repressor-like DNA-binding domains"/>
    <property type="match status" value="1"/>
</dbReference>
<evidence type="ECO:0000313" key="3">
    <source>
        <dbReference type="Proteomes" id="UP000307244"/>
    </source>
</evidence>
<dbReference type="NCBIfam" id="TIGR02612">
    <property type="entry name" value="mob_myst_A"/>
    <property type="match status" value="1"/>
</dbReference>
<name>A0A4V5P1L4_9SPHI</name>
<dbReference type="AlphaFoldDB" id="A0A4V5P1L4"/>
<evidence type="ECO:0000259" key="1">
    <source>
        <dbReference type="SMART" id="SM00530"/>
    </source>
</evidence>
<comment type="caution">
    <text evidence="2">The sequence shown here is derived from an EMBL/GenBank/DDBJ whole genome shotgun (WGS) entry which is preliminary data.</text>
</comment>
<dbReference type="EMBL" id="SWBQ01000002">
    <property type="protein sequence ID" value="TKC07128.1"/>
    <property type="molecule type" value="Genomic_DNA"/>
</dbReference>
<dbReference type="SMART" id="SM00530">
    <property type="entry name" value="HTH_XRE"/>
    <property type="match status" value="1"/>
</dbReference>
<dbReference type="RefSeq" id="WP_136835396.1">
    <property type="nucleotide sequence ID" value="NZ_SWBQ01000002.1"/>
</dbReference>
<dbReference type="InterPro" id="IPR010982">
    <property type="entry name" value="Lambda_DNA-bd_dom_sf"/>
</dbReference>
<dbReference type="Proteomes" id="UP000307244">
    <property type="component" value="Unassembled WGS sequence"/>
</dbReference>
<dbReference type="InterPro" id="IPR013435">
    <property type="entry name" value="Mobile_mystery_prot_A"/>
</dbReference>
<accession>A0A4V5P1L4</accession>
<dbReference type="InterPro" id="IPR001387">
    <property type="entry name" value="Cro/C1-type_HTH"/>
</dbReference>
<dbReference type="OrthoDB" id="9785949at2"/>
<evidence type="ECO:0000313" key="2">
    <source>
        <dbReference type="EMBL" id="TKC07128.1"/>
    </source>
</evidence>